<proteinExistence type="predicted"/>
<reference evidence="1 2" key="1">
    <citation type="journal article" date="2015" name="Nat. Commun.">
        <title>Outbred genome sequencing and CRISPR/Cas9 gene editing in butterflies.</title>
        <authorList>
            <person name="Li X."/>
            <person name="Fan D."/>
            <person name="Zhang W."/>
            <person name="Liu G."/>
            <person name="Zhang L."/>
            <person name="Zhao L."/>
            <person name="Fang X."/>
            <person name="Chen L."/>
            <person name="Dong Y."/>
            <person name="Chen Y."/>
            <person name="Ding Y."/>
            <person name="Zhao R."/>
            <person name="Feng M."/>
            <person name="Zhu Y."/>
            <person name="Feng Y."/>
            <person name="Jiang X."/>
            <person name="Zhu D."/>
            <person name="Xiang H."/>
            <person name="Feng X."/>
            <person name="Li S."/>
            <person name="Wang J."/>
            <person name="Zhang G."/>
            <person name="Kronforst M.R."/>
            <person name="Wang W."/>
        </authorList>
    </citation>
    <scope>NUCLEOTIDE SEQUENCE [LARGE SCALE GENOMIC DNA]</scope>
    <source>
        <strain evidence="1">Ya'a_city_454_Pm</strain>
        <tissue evidence="1">Whole body</tissue>
    </source>
</reference>
<name>A0A194R335_PAPMA</name>
<dbReference type="AlphaFoldDB" id="A0A194R335"/>
<accession>A0A194R335</accession>
<protein>
    <submittedName>
        <fullName evidence="1">Uncharacterized protein</fullName>
    </submittedName>
</protein>
<gene>
    <name evidence="1" type="ORF">RR48_08397</name>
</gene>
<keyword evidence="2" id="KW-1185">Reference proteome</keyword>
<dbReference type="Proteomes" id="UP000053240">
    <property type="component" value="Unassembled WGS sequence"/>
</dbReference>
<evidence type="ECO:0000313" key="1">
    <source>
        <dbReference type="EMBL" id="KPJ11655.1"/>
    </source>
</evidence>
<dbReference type="InParanoid" id="A0A194R335"/>
<organism evidence="1 2">
    <name type="scientific">Papilio machaon</name>
    <name type="common">Old World swallowtail butterfly</name>
    <dbReference type="NCBI Taxonomy" id="76193"/>
    <lineage>
        <taxon>Eukaryota</taxon>
        <taxon>Metazoa</taxon>
        <taxon>Ecdysozoa</taxon>
        <taxon>Arthropoda</taxon>
        <taxon>Hexapoda</taxon>
        <taxon>Insecta</taxon>
        <taxon>Pterygota</taxon>
        <taxon>Neoptera</taxon>
        <taxon>Endopterygota</taxon>
        <taxon>Lepidoptera</taxon>
        <taxon>Glossata</taxon>
        <taxon>Ditrysia</taxon>
        <taxon>Papilionoidea</taxon>
        <taxon>Papilionidae</taxon>
        <taxon>Papilioninae</taxon>
        <taxon>Papilio</taxon>
    </lineage>
</organism>
<dbReference type="EMBL" id="KQ460878">
    <property type="protein sequence ID" value="KPJ11655.1"/>
    <property type="molecule type" value="Genomic_DNA"/>
</dbReference>
<sequence length="416" mass="47667">MTFVNSEWTEEGRVLDIRLYDGAIKVIRQHRQETKVYVDHAKKLYNLCLPIGHKTRLSEKKRRNKTRVSCGSSYGSLLDDIASCLAKGNKRQSLRRTGKKKKNKRTQKISVKQMQLIGGSFNPEAISEQSREEYTGIEMYRKLLFFFLCGRTLTAPQQGIETIADVKPTIFDYPAEVYNLPAHYPDGDSLINVGRSYSSLYDMTTENIDLETTDYNEELTDGYDKITESIARVYESKENTAEIYSNIGLFANNYLPGQRRLEIKKEGNVADVTYSEISNTTDFKTINSTKEKSSKIEGINTEVKPTAVDKKLSDKSKTDEVVTNFSDSKNILDNNQSFGSTVNIKNIANIVEDVPNYETSKPSYFSNGRKGYLNENFIKKGRRKFRTNCRCEKIWNCPKLQITLPRCPDEYFMCCF</sequence>
<evidence type="ECO:0000313" key="2">
    <source>
        <dbReference type="Proteomes" id="UP000053240"/>
    </source>
</evidence>